<name>Q2J7N6_FRACC</name>
<dbReference type="AlphaFoldDB" id="Q2J7N6"/>
<dbReference type="Proteomes" id="UP000001937">
    <property type="component" value="Chromosome"/>
</dbReference>
<accession>Q2J7N6</accession>
<dbReference type="HOGENOM" id="CLU_603760_0_0_11"/>
<feature type="region of interest" description="Disordered" evidence="1">
    <location>
        <begin position="1"/>
        <end position="20"/>
    </location>
</feature>
<sequence>MTSRIDQQRRASAPGEVPNALEVDEIDAAAAQRRASAPGEVPNLVAYVVPAEGERQRRASAPGEVPNTGSLTKCSPNTSQRRASAPGEVPNCTVDTSPLFDTVEAAPGVRARRGSQRQHRRRMGAVLERSAGRPRPARFPTRCTPPQTLSMSSQRRASAPGEVPNSARRSARVVRPSAQRRASAPGEVPNAILLYGVATKIEQRRASAPGEVPNTSSSAPGMSAGSSAGRPRPARFPTTAPRSARSGTGRAAPGVRARRGSQPDLLVDIAPEGEQRRASAPGEVPNTSWQQVQDYVEQQRRASAPGEVPNRSTGRSRTGRRPAAPGVRARRGSQRWRTGAARRCARRAAPGVRARRGSQLLRHRDRREHHRQRRASAPGEVPNPVVAASAAIAAAGRRGSISHRGRCAEGADGLVSGASRRRLAGRGLTRTHDRRIMRSSAACSPVSMDVRRS</sequence>
<feature type="compositionally biased region" description="Low complexity" evidence="1">
    <location>
        <begin position="311"/>
        <end position="327"/>
    </location>
</feature>
<feature type="compositionally biased region" description="Polar residues" evidence="1">
    <location>
        <begin position="67"/>
        <end position="82"/>
    </location>
</feature>
<organism evidence="2 3">
    <name type="scientific">Frankia casuarinae (strain DSM 45818 / CECT 9043 / HFP020203 / CcI3)</name>
    <dbReference type="NCBI Taxonomy" id="106370"/>
    <lineage>
        <taxon>Bacteria</taxon>
        <taxon>Bacillati</taxon>
        <taxon>Actinomycetota</taxon>
        <taxon>Actinomycetes</taxon>
        <taxon>Frankiales</taxon>
        <taxon>Frankiaceae</taxon>
        <taxon>Frankia</taxon>
    </lineage>
</organism>
<feature type="region of interest" description="Disordered" evidence="1">
    <location>
        <begin position="53"/>
        <end position="189"/>
    </location>
</feature>
<proteinExistence type="predicted"/>
<feature type="compositionally biased region" description="Low complexity" evidence="1">
    <location>
        <begin position="335"/>
        <end position="352"/>
    </location>
</feature>
<dbReference type="KEGG" id="fra:Francci3_3349"/>
<evidence type="ECO:0000313" key="3">
    <source>
        <dbReference type="Proteomes" id="UP000001937"/>
    </source>
</evidence>
<feature type="region of interest" description="Disordered" evidence="1">
    <location>
        <begin position="297"/>
        <end position="381"/>
    </location>
</feature>
<feature type="compositionally biased region" description="Low complexity" evidence="1">
    <location>
        <begin position="173"/>
        <end position="185"/>
    </location>
</feature>
<keyword evidence="3" id="KW-1185">Reference proteome</keyword>
<evidence type="ECO:0000313" key="2">
    <source>
        <dbReference type="EMBL" id="ABD12706.1"/>
    </source>
</evidence>
<dbReference type="EMBL" id="CP000249">
    <property type="protein sequence ID" value="ABD12706.1"/>
    <property type="molecule type" value="Genomic_DNA"/>
</dbReference>
<feature type="compositionally biased region" description="Basic residues" evidence="1">
    <location>
        <begin position="110"/>
        <end position="123"/>
    </location>
</feature>
<feature type="compositionally biased region" description="Basic residues" evidence="1">
    <location>
        <begin position="353"/>
        <end position="374"/>
    </location>
</feature>
<gene>
    <name evidence="2" type="ordered locus">Francci3_3349</name>
</gene>
<feature type="region of interest" description="Disordered" evidence="1">
    <location>
        <begin position="205"/>
        <end position="264"/>
    </location>
</feature>
<feature type="compositionally biased region" description="Polar residues" evidence="1">
    <location>
        <begin position="144"/>
        <end position="156"/>
    </location>
</feature>
<protein>
    <submittedName>
        <fullName evidence="2">Uncharacterized protein</fullName>
    </submittedName>
</protein>
<reference evidence="2 3" key="1">
    <citation type="journal article" date="2007" name="Genome Res.">
        <title>Genome characteristics of facultatively symbiotic Frankia sp. strains reflect host range and host plant biogeography.</title>
        <authorList>
            <person name="Normand P."/>
            <person name="Lapierre P."/>
            <person name="Tisa L.S."/>
            <person name="Gogarten J.P."/>
            <person name="Alloisio N."/>
            <person name="Bagnarol E."/>
            <person name="Bassi C.A."/>
            <person name="Berry A.M."/>
            <person name="Bickhart D.M."/>
            <person name="Choisne N."/>
            <person name="Couloux A."/>
            <person name="Cournoyer B."/>
            <person name="Cruveiller S."/>
            <person name="Daubin V."/>
            <person name="Demange N."/>
            <person name="Francino M.P."/>
            <person name="Goltsman E."/>
            <person name="Huang Y."/>
            <person name="Kopp O.R."/>
            <person name="Labarre L."/>
            <person name="Lapidus A."/>
            <person name="Lavire C."/>
            <person name="Marechal J."/>
            <person name="Martinez M."/>
            <person name="Mastronunzio J.E."/>
            <person name="Mullin B.C."/>
            <person name="Niemann J."/>
            <person name="Pujic P."/>
            <person name="Rawnsley T."/>
            <person name="Rouy Z."/>
            <person name="Schenowitz C."/>
            <person name="Sellstedt A."/>
            <person name="Tavares F."/>
            <person name="Tomkins J.P."/>
            <person name="Vallenet D."/>
            <person name="Valverde C."/>
            <person name="Wall L.G."/>
            <person name="Wang Y."/>
            <person name="Medigue C."/>
            <person name="Benson D.R."/>
        </authorList>
    </citation>
    <scope>NUCLEOTIDE SEQUENCE [LARGE SCALE GENOMIC DNA]</scope>
    <source>
        <strain evidence="3">DSM 45818 / CECT 9043 / CcI3</strain>
    </source>
</reference>
<evidence type="ECO:0000256" key="1">
    <source>
        <dbReference type="SAM" id="MobiDB-lite"/>
    </source>
</evidence>
<feature type="compositionally biased region" description="Low complexity" evidence="1">
    <location>
        <begin position="216"/>
        <end position="255"/>
    </location>
</feature>